<reference evidence="2" key="1">
    <citation type="submission" date="2017-11" db="EMBL/GenBank/DDBJ databases">
        <title>The complete genome sequence of Sphingopyxis pomeranensis sp. nov. strain WS5A3p.</title>
        <authorList>
            <person name="Kaminski M.A."/>
        </authorList>
    </citation>
    <scope>NUCLEOTIDE SEQUENCE [LARGE SCALE GENOMIC DNA]</scope>
    <source>
        <strain evidence="2">WS5A3p</strain>
    </source>
</reference>
<evidence type="ECO:0000313" key="1">
    <source>
        <dbReference type="EMBL" id="PQM29428.1"/>
    </source>
</evidence>
<sequence>MSNPILTAAERETLNKALEIIFAHTPEGASFLIDARHPKGFRQDFGVCYFTSKVRTQHSFITGATLADRIQFAIDRETDEMADPEKANAQRIAKLREELANLTGAAA</sequence>
<name>A0A2S8BAQ6_9SPHN</name>
<organism evidence="1 2">
    <name type="scientific">Sphingopyxis lindanitolerans</name>
    <dbReference type="NCBI Taxonomy" id="2054227"/>
    <lineage>
        <taxon>Bacteria</taxon>
        <taxon>Pseudomonadati</taxon>
        <taxon>Pseudomonadota</taxon>
        <taxon>Alphaproteobacteria</taxon>
        <taxon>Sphingomonadales</taxon>
        <taxon>Sphingomonadaceae</taxon>
        <taxon>Sphingopyxis</taxon>
    </lineage>
</organism>
<dbReference type="AlphaFoldDB" id="A0A2S8BAQ6"/>
<protein>
    <submittedName>
        <fullName evidence="1">Uncharacterized protein</fullName>
    </submittedName>
</protein>
<gene>
    <name evidence="1" type="ORF">CVO77_00375</name>
</gene>
<proteinExistence type="predicted"/>
<keyword evidence="2" id="KW-1185">Reference proteome</keyword>
<dbReference type="OrthoDB" id="9944175at2"/>
<dbReference type="Proteomes" id="UP000238954">
    <property type="component" value="Chromosome"/>
</dbReference>
<dbReference type="EMBL" id="PHFW01000001">
    <property type="protein sequence ID" value="PQM29428.1"/>
    <property type="molecule type" value="Genomic_DNA"/>
</dbReference>
<dbReference type="RefSeq" id="WP_105997386.1">
    <property type="nucleotide sequence ID" value="NZ_CM009578.1"/>
</dbReference>
<comment type="caution">
    <text evidence="1">The sequence shown here is derived from an EMBL/GenBank/DDBJ whole genome shotgun (WGS) entry which is preliminary data.</text>
</comment>
<evidence type="ECO:0000313" key="2">
    <source>
        <dbReference type="Proteomes" id="UP000238954"/>
    </source>
</evidence>
<accession>A0A2S8BAQ6</accession>